<dbReference type="PANTHER" id="PTHR36108">
    <property type="entry name" value="COLOSSIN-B-RELATED"/>
    <property type="match status" value="1"/>
</dbReference>
<comment type="caution">
    <text evidence="5">The sequence shown here is derived from an EMBL/GenBank/DDBJ whole genome shotgun (WGS) entry which is preliminary data.</text>
</comment>
<dbReference type="Pfam" id="PF13620">
    <property type="entry name" value="CarboxypepD_reg"/>
    <property type="match status" value="3"/>
</dbReference>
<dbReference type="Gene3D" id="2.60.40.10">
    <property type="entry name" value="Immunoglobulins"/>
    <property type="match status" value="2"/>
</dbReference>
<keyword evidence="6" id="KW-1185">Reference proteome</keyword>
<feature type="signal peptide" evidence="4">
    <location>
        <begin position="1"/>
        <end position="29"/>
    </location>
</feature>
<evidence type="ECO:0000256" key="1">
    <source>
        <dbReference type="ARBA" id="ARBA00007257"/>
    </source>
</evidence>
<dbReference type="InterPro" id="IPR008969">
    <property type="entry name" value="CarboxyPept-like_regulatory"/>
</dbReference>
<organism evidence="5 6">
    <name type="scientific">Luedemannella flava</name>
    <dbReference type="NCBI Taxonomy" id="349316"/>
    <lineage>
        <taxon>Bacteria</taxon>
        <taxon>Bacillati</taxon>
        <taxon>Actinomycetota</taxon>
        <taxon>Actinomycetes</taxon>
        <taxon>Micromonosporales</taxon>
        <taxon>Micromonosporaceae</taxon>
        <taxon>Luedemannella</taxon>
    </lineage>
</organism>
<accession>A0ABN2M3M8</accession>
<evidence type="ECO:0000256" key="3">
    <source>
        <dbReference type="ARBA" id="ARBA00022729"/>
    </source>
</evidence>
<keyword evidence="2" id="KW-0964">Secreted</keyword>
<dbReference type="RefSeq" id="WP_344131766.1">
    <property type="nucleotide sequence ID" value="NZ_BAAALT010000086.1"/>
</dbReference>
<feature type="chain" id="PRO_5046766339" description="Alpha-amylase" evidence="4">
    <location>
        <begin position="30"/>
        <end position="778"/>
    </location>
</feature>
<dbReference type="EMBL" id="BAAALT010000086">
    <property type="protein sequence ID" value="GAA1807435.1"/>
    <property type="molecule type" value="Genomic_DNA"/>
</dbReference>
<dbReference type="Proteomes" id="UP001500218">
    <property type="component" value="Unassembled WGS sequence"/>
</dbReference>
<keyword evidence="3 4" id="KW-0732">Signal</keyword>
<reference evidence="5 6" key="1">
    <citation type="journal article" date="2019" name="Int. J. Syst. Evol. Microbiol.">
        <title>The Global Catalogue of Microorganisms (GCM) 10K type strain sequencing project: providing services to taxonomists for standard genome sequencing and annotation.</title>
        <authorList>
            <consortium name="The Broad Institute Genomics Platform"/>
            <consortium name="The Broad Institute Genome Sequencing Center for Infectious Disease"/>
            <person name="Wu L."/>
            <person name="Ma J."/>
        </authorList>
    </citation>
    <scope>NUCLEOTIDE SEQUENCE [LARGE SCALE GENOMIC DNA]</scope>
    <source>
        <strain evidence="5 6">JCM 13250</strain>
    </source>
</reference>
<proteinExistence type="inferred from homology"/>
<dbReference type="SUPFAM" id="SSF49464">
    <property type="entry name" value="Carboxypeptidase regulatory domain-like"/>
    <property type="match status" value="1"/>
</dbReference>
<evidence type="ECO:0000313" key="6">
    <source>
        <dbReference type="Proteomes" id="UP001500218"/>
    </source>
</evidence>
<dbReference type="Gene3D" id="2.60.40.1120">
    <property type="entry name" value="Carboxypeptidase-like, regulatory domain"/>
    <property type="match status" value="1"/>
</dbReference>
<dbReference type="InterPro" id="IPR013783">
    <property type="entry name" value="Ig-like_fold"/>
</dbReference>
<comment type="similarity">
    <text evidence="1">Belongs to the serine-aspartate repeat-containing protein (SDr) family.</text>
</comment>
<protein>
    <recommendedName>
        <fullName evidence="7">Alpha-amylase</fullName>
    </recommendedName>
</protein>
<name>A0ABN2M3M8_9ACTN</name>
<dbReference type="PANTHER" id="PTHR36108:SF13">
    <property type="entry name" value="COLOSSIN-B-RELATED"/>
    <property type="match status" value="1"/>
</dbReference>
<dbReference type="SUPFAM" id="SSF49478">
    <property type="entry name" value="Cna protein B-type domain"/>
    <property type="match status" value="2"/>
</dbReference>
<sequence>MSIRPGRALCAVILTLLLTAALGTAPAAAADGGAISGQLLDGTAPVAGATVALLHSSGVALKTAPTDADGRFRLAGILPGSYKLRFDLPYGFLQFHPGQETAATATVITVTGSEEQTITEYARPHGSLGGRITTAAGAPVANAYVQLLSATGTPVGTVYTDAAGTYLFPYVKAGDYKLAAAAARYGAPVQYAPDKATSGAAPTYAVTTGARTTLDESLLPLGQVTGSYTMGGRKLANVRVEAFPTAGGVSMINRTEADGSFRLWLRPGTYQLHFDPADGEVDQWWRGRDVQSDADVITVAEDATVVADETALPEGRAVGRVVAADGGDPGFLTVEMTDVTTGRTYRTSTPSGGEWSLRLHPGRYLVRYETTDQIQWANGKTSAEGAEVVVVTADTDTTLTETLLPLSTVTVTATDATSGARVTTFCATLQGSGRYENTCTTDGAVAFRTGEGTYTVTVDDQVHLINSVADVRVAGGESRTVNVPLRRAGTIDVTVVDARTGAAVSGVCLNTVPVGRPPYFAEGNSACTGSDGRLTLPRVLPDRYNLFAGAYDGEHGSQWVGAAGGVGSQAAARVLTVRGGITSRVTVRLDGAGTISGVVTDRATGRPVADVTVEAGGKGTGTDADGRYTIDGLGPYSWPLLFTHADYAGQWSGGGTNRLTATGIRVKVNTISSYDVRLRTGTLIAGTATGPGGRALDWGFIKAVNAETYDVMAYVQVGTDGRYRLRAAGPQRIKLLFDGSVAGSWVQRWYPTATDFPSGRTISVPTSGSLTADFTITP</sequence>
<evidence type="ECO:0000256" key="4">
    <source>
        <dbReference type="SAM" id="SignalP"/>
    </source>
</evidence>
<gene>
    <name evidence="5" type="ORF">GCM10009682_31610</name>
</gene>
<evidence type="ECO:0000313" key="5">
    <source>
        <dbReference type="EMBL" id="GAA1807435.1"/>
    </source>
</evidence>
<evidence type="ECO:0000256" key="2">
    <source>
        <dbReference type="ARBA" id="ARBA00022525"/>
    </source>
</evidence>
<evidence type="ECO:0008006" key="7">
    <source>
        <dbReference type="Google" id="ProtNLM"/>
    </source>
</evidence>